<feature type="domain" description="NAD-specific glutamate dehydrogenase C-terminal" evidence="3">
    <location>
        <begin position="1232"/>
        <end position="1572"/>
    </location>
</feature>
<dbReference type="Gene3D" id="3.40.50.720">
    <property type="entry name" value="NAD(P)-binding Rossmann-like Domain"/>
    <property type="match status" value="1"/>
</dbReference>
<dbReference type="PANTHER" id="PTHR43403">
    <property type="entry name" value="NAD-SPECIFIC GLUTAMATE DEHYDROGENASE"/>
    <property type="match status" value="1"/>
</dbReference>
<dbReference type="SUPFAM" id="SSF53223">
    <property type="entry name" value="Aminoacid dehydrogenase-like, N-terminal domain"/>
    <property type="match status" value="1"/>
</dbReference>
<evidence type="ECO:0000259" key="3">
    <source>
        <dbReference type="Pfam" id="PF21074"/>
    </source>
</evidence>
<feature type="domain" description="NAD-glutamate dehydrogenase catalytic" evidence="2">
    <location>
        <begin position="705"/>
        <end position="1187"/>
    </location>
</feature>
<dbReference type="Pfam" id="PF21076">
    <property type="entry name" value="GDH_ACT2"/>
    <property type="match status" value="1"/>
</dbReference>
<feature type="domain" description="NAD-glutamate dehydrogenase N-terminal ACT1" evidence="4">
    <location>
        <begin position="46"/>
        <end position="154"/>
    </location>
</feature>
<reference evidence="7" key="1">
    <citation type="submission" date="2020-02" db="EMBL/GenBank/DDBJ databases">
        <authorList>
            <person name="Meier V. D."/>
        </authorList>
    </citation>
    <scope>NUCLEOTIDE SEQUENCE</scope>
    <source>
        <strain evidence="7">AVDCRST_MAG66</strain>
    </source>
</reference>
<feature type="compositionally biased region" description="Basic and acidic residues" evidence="1">
    <location>
        <begin position="61"/>
        <end position="73"/>
    </location>
</feature>
<gene>
    <name evidence="7" type="ORF">AVDCRST_MAG66-1589</name>
</gene>
<dbReference type="Pfam" id="PF21074">
    <property type="entry name" value="GDH_C"/>
    <property type="match status" value="1"/>
</dbReference>
<sequence length="1576" mass="170048">MTTRERATEPASDDRQDLGDLAALRELYVRHSPELARLPDDHLPLLEAAARSHRQLAGLRRPGEPLVRVRDPEPPGTPGGPVVEVVTDDMPFLVQSLLAAVARLGADVQRVIHPIVVVRRDGDGRLVEVLAGADPAAPPVGAVVESWVHLDLTPTAVPPGELVEVLQGALAQVREVVDDGDAMLAAARRIADGLPAQAPPEASVRPTDVARLLRWLADGHVTFLGYRRYTADADGHLTPDPGSGLGVLRSEEAAARLAPVVDSTPGEPDLLVVTRANDASPLRPEHPYYLAIADVDAAGRLVGEHRFLGLLTVPALYESVLDIPVIERRVRDAIRRAGFPLESYSGQQMLEVISDLPREELFSAGVERLHDTAIGVLAVSGRRAVRLFARPDPYRRFVSCLVYLPRDRYTTSSRLAMAEVLRARLGGTAVDHTARVSAARLALVQFTVHAPPDAPGFGPLDVEALQDELTEAVRTWDDRFVSAAAASPVTALLAGVPETYKAAVDPADAPADLERIAALQGPGDFGVRLHPARFDGVRRFGLYLAGGPATLTAVLPLLQQLGLEVLDERASEFLCPDGLRCWLYDFGISVDEPTRAALAGRAEADVERQFCAAFSAAWRGDTETDRFSALVLRAGLPWREVAVLRAYARYARQIGSAYSPQYMAETLIAQPAVARALVEVFRSRFDPALPERERAELSALAQARALIDSVTGLDADRILRGYLAMISATLRTNWFRDRPFFSFKLDPSAVPEMPAPRPRFEIFVYSPRVEGVHLRFGAVARGGLRWSDRPQDFRTEILGLVKAQAVKNAVIVPVGAKGGFFVRAAAPDAAEVEACYRTFISGLLDVTDNLVDGVTVPPPDVVRHDGDDSYLVVAADKGTARFSDTANEVAASYGFWLGDAFASGGSVGYDHKAMGITARGAWESVKRHFRELGVDTQTQDFTVVGIGDMSGDVFGNGMLLSRHIRLLAAFDHRHVFVDPTPDAARSFAERERMFALPRSSWDDYDRSVISPGGGVWPRTAKSVPVGPEVRAALGIADDVTALSPPELIAAILRAPVDLLWNGGIGTYVKAAGESHADAGDKANDVVRADGAQLRVKVVGEGGNLGLTQKGRIEFARAGGKINTDAIDNSAGVDCSDHEVNIKILLDRLVEAGELDRPARDALLAQMTDEVAELVLADNRDQNAVLGIARAHAPQMVGVHGRLTTDLVARHGLVRELEVLPDDAGFAALESAGQGLTSPELSTLLAHTKLDLTAQVLATDLPEVGAFAARLPEYFPMPLRERFGPAVRSHPLRREIVTTMLVNEMVDGAGMTYAFRLGEELSATATDAVRAYAVTTTVFDLPALWTDLRAPGVPTAVADEVVLESRRLLDRASRWFLTNRPQPLAVGAEVARFAAVVRELRGGLTGFLRGRELAAVQDRARQLAAGGLGAECALRSAALMYGYGLLDVVELVELAERDREPREPAEVAALYYALSEHLGVDLALTSVSSLPRGDRWHALARLALRDDLYGSLRAITLDALREAVPGTGVQEAIAQWERANASRLVRARAALHEVGTSQRLDLATLSVVSRQLRGLAR</sequence>
<dbReference type="InterPro" id="IPR048381">
    <property type="entry name" value="GDH_C"/>
</dbReference>
<proteinExistence type="predicted"/>
<evidence type="ECO:0000259" key="2">
    <source>
        <dbReference type="Pfam" id="PF05088"/>
    </source>
</evidence>
<evidence type="ECO:0000259" key="6">
    <source>
        <dbReference type="Pfam" id="PF21077"/>
    </source>
</evidence>
<dbReference type="SUPFAM" id="SSF51735">
    <property type="entry name" value="NAD(P)-binding Rossmann-fold domains"/>
    <property type="match status" value="1"/>
</dbReference>
<dbReference type="Pfam" id="PF05088">
    <property type="entry name" value="Bac_GDH_CD"/>
    <property type="match status" value="1"/>
</dbReference>
<dbReference type="InterPro" id="IPR007780">
    <property type="entry name" value="NAD_Glu_DH_bac"/>
</dbReference>
<name>A0A6J4P1K4_9PSEU</name>
<dbReference type="GO" id="GO:0004352">
    <property type="term" value="F:glutamate dehydrogenase (NAD+) activity"/>
    <property type="evidence" value="ECO:0007669"/>
    <property type="project" value="UniProtKB-EC"/>
</dbReference>
<feature type="domain" description="NAD-glutamate dehydrogenase ACT3" evidence="6">
    <location>
        <begin position="535"/>
        <end position="597"/>
    </location>
</feature>
<dbReference type="Pfam" id="PF21077">
    <property type="entry name" value="GDH_ACT3"/>
    <property type="match status" value="1"/>
</dbReference>
<dbReference type="InterPro" id="IPR028971">
    <property type="entry name" value="NAD-GDH_cat"/>
</dbReference>
<evidence type="ECO:0000259" key="5">
    <source>
        <dbReference type="Pfam" id="PF21076"/>
    </source>
</evidence>
<dbReference type="PIRSF" id="PIRSF036761">
    <property type="entry name" value="GDH_Mll4104"/>
    <property type="match status" value="1"/>
</dbReference>
<dbReference type="InterPro" id="IPR049059">
    <property type="entry name" value="NAD_Glu_DH_HM1"/>
</dbReference>
<dbReference type="EMBL" id="CADCUS010000239">
    <property type="protein sequence ID" value="CAA9403634.1"/>
    <property type="molecule type" value="Genomic_DNA"/>
</dbReference>
<feature type="region of interest" description="Disordered" evidence="1">
    <location>
        <begin position="60"/>
        <end position="79"/>
    </location>
</feature>
<dbReference type="PANTHER" id="PTHR43403:SF1">
    <property type="entry name" value="NAD-SPECIFIC GLUTAMATE DEHYDROGENASE"/>
    <property type="match status" value="1"/>
</dbReference>
<dbReference type="Pfam" id="PF21073">
    <property type="entry name" value="GDH_HM1"/>
    <property type="match status" value="1"/>
</dbReference>
<dbReference type="InterPro" id="IPR049056">
    <property type="entry name" value="NAD_Glu_DH_HM3"/>
</dbReference>
<feature type="domain" description="NAD-glutamate dehydrogenase ACT2" evidence="5">
    <location>
        <begin position="386"/>
        <end position="477"/>
    </location>
</feature>
<dbReference type="InterPro" id="IPR024727">
    <property type="entry name" value="NAD_Glu_DH_N_ACT1"/>
</dbReference>
<dbReference type="GO" id="GO:0004069">
    <property type="term" value="F:L-aspartate:2-oxoglutarate aminotransferase activity"/>
    <property type="evidence" value="ECO:0007669"/>
    <property type="project" value="InterPro"/>
</dbReference>
<dbReference type="InterPro" id="IPR049064">
    <property type="entry name" value="NAD_Glu_DH_ACT3"/>
</dbReference>
<dbReference type="Pfam" id="PF21075">
    <property type="entry name" value="GDH_ACT1"/>
    <property type="match status" value="1"/>
</dbReference>
<dbReference type="InterPro" id="IPR046346">
    <property type="entry name" value="Aminoacid_DH-like_N_sf"/>
</dbReference>
<organism evidence="7">
    <name type="scientific">uncultured Pseudonocardia sp</name>
    <dbReference type="NCBI Taxonomy" id="211455"/>
    <lineage>
        <taxon>Bacteria</taxon>
        <taxon>Bacillati</taxon>
        <taxon>Actinomycetota</taxon>
        <taxon>Actinomycetes</taxon>
        <taxon>Pseudonocardiales</taxon>
        <taxon>Pseudonocardiaceae</taxon>
        <taxon>Pseudonocardia</taxon>
        <taxon>environmental samples</taxon>
    </lineage>
</organism>
<dbReference type="EC" id="1.4.1.2" evidence="7"/>
<dbReference type="InterPro" id="IPR036291">
    <property type="entry name" value="NAD(P)-bd_dom_sf"/>
</dbReference>
<evidence type="ECO:0000256" key="1">
    <source>
        <dbReference type="SAM" id="MobiDB-lite"/>
    </source>
</evidence>
<dbReference type="InterPro" id="IPR049062">
    <property type="entry name" value="NAD_Glu_DH_ACT2"/>
</dbReference>
<accession>A0A6J4P1K4</accession>
<evidence type="ECO:0000313" key="7">
    <source>
        <dbReference type="EMBL" id="CAA9403634.1"/>
    </source>
</evidence>
<keyword evidence="7" id="KW-0560">Oxidoreductase</keyword>
<evidence type="ECO:0000259" key="4">
    <source>
        <dbReference type="Pfam" id="PF21075"/>
    </source>
</evidence>
<dbReference type="Pfam" id="PF21078">
    <property type="entry name" value="GDH_HM3"/>
    <property type="match status" value="1"/>
</dbReference>
<protein>
    <submittedName>
        <fullName evidence="7">NAD-specific glutamate dehydrogenase, large form</fullName>
        <ecNumber evidence="7">1.4.1.2</ecNumber>
    </submittedName>
</protein>
<dbReference type="GO" id="GO:0006538">
    <property type="term" value="P:L-glutamate catabolic process"/>
    <property type="evidence" value="ECO:0007669"/>
    <property type="project" value="InterPro"/>
</dbReference>